<protein>
    <submittedName>
        <fullName evidence="1">Uncharacterized protein</fullName>
    </submittedName>
</protein>
<organism evidence="1">
    <name type="scientific">Arion vulgaris</name>
    <dbReference type="NCBI Taxonomy" id="1028688"/>
    <lineage>
        <taxon>Eukaryota</taxon>
        <taxon>Metazoa</taxon>
        <taxon>Spiralia</taxon>
        <taxon>Lophotrochozoa</taxon>
        <taxon>Mollusca</taxon>
        <taxon>Gastropoda</taxon>
        <taxon>Heterobranchia</taxon>
        <taxon>Euthyneura</taxon>
        <taxon>Panpulmonata</taxon>
        <taxon>Eupulmonata</taxon>
        <taxon>Stylommatophora</taxon>
        <taxon>Helicina</taxon>
        <taxon>Arionoidea</taxon>
        <taxon>Arionidae</taxon>
        <taxon>Arion</taxon>
    </lineage>
</organism>
<dbReference type="EMBL" id="HACG01048574">
    <property type="protein sequence ID" value="CEK95439.1"/>
    <property type="molecule type" value="Transcribed_RNA"/>
</dbReference>
<dbReference type="AlphaFoldDB" id="A0A0B7BQB1"/>
<evidence type="ECO:0000313" key="1">
    <source>
        <dbReference type="EMBL" id="CEK95439.1"/>
    </source>
</evidence>
<accession>A0A0B7BQB1</accession>
<reference evidence="1" key="1">
    <citation type="submission" date="2014-12" db="EMBL/GenBank/DDBJ databases">
        <title>Insight into the proteome of Arion vulgaris.</title>
        <authorList>
            <person name="Aradska J."/>
            <person name="Bulat T."/>
            <person name="Smidak R."/>
            <person name="Sarate P."/>
            <person name="Gangsoo J."/>
            <person name="Sialana F."/>
            <person name="Bilban M."/>
            <person name="Lubec G."/>
        </authorList>
    </citation>
    <scope>NUCLEOTIDE SEQUENCE</scope>
    <source>
        <tissue evidence="1">Skin</tissue>
    </source>
</reference>
<proteinExistence type="predicted"/>
<sequence>NRYMKLIKLYDIYVKSINTHEKGCVLIERQQKSISFDQITTSKYNVPLTANLKVQHVTETIP</sequence>
<gene>
    <name evidence="1" type="primary">ORF206971</name>
</gene>
<name>A0A0B7BQB1_9EUPU</name>
<feature type="non-terminal residue" evidence="1">
    <location>
        <position position="1"/>
    </location>
</feature>